<evidence type="ECO:0000313" key="2">
    <source>
        <dbReference type="EMBL" id="ATB69038.1"/>
    </source>
</evidence>
<sequence>MENLKKIYMKHGFELICVPTKEEALSVAMSFIKPHMSIGLGGSTTVKEVGLYDHVTSRKDITLFNQYESGISMEENSNRRHKGILADLYITSTNALTKNGELVNADGSGNRVAAQIFGPKKVLIIAGINKLVENVEEGFKRIHDVASPKNIERINNLAISMGKEPRYNINNIGKKFTYINGDDEGRTTIILVDEVLGY</sequence>
<dbReference type="Proteomes" id="UP000217349">
    <property type="component" value="Chromosome"/>
</dbReference>
<evidence type="ECO:0000259" key="1">
    <source>
        <dbReference type="Pfam" id="PF02589"/>
    </source>
</evidence>
<dbReference type="InterPro" id="IPR003741">
    <property type="entry name" value="LUD_dom"/>
</dbReference>
<proteinExistence type="predicted"/>
<dbReference type="PANTHER" id="PTHR36179:SF2">
    <property type="entry name" value="LUD DOMAIN-CONTAINING PROTEIN"/>
    <property type="match status" value="1"/>
</dbReference>
<organism evidence="2 3">
    <name type="scientific">Sulfurospirillum diekertiae</name>
    <dbReference type="NCBI Taxonomy" id="1854492"/>
    <lineage>
        <taxon>Bacteria</taxon>
        <taxon>Pseudomonadati</taxon>
        <taxon>Campylobacterota</taxon>
        <taxon>Epsilonproteobacteria</taxon>
        <taxon>Campylobacterales</taxon>
        <taxon>Sulfurospirillaceae</taxon>
        <taxon>Sulfurospirillum</taxon>
    </lineage>
</organism>
<dbReference type="AlphaFoldDB" id="A0A290HMV0"/>
<accession>A0A290HMV0</accession>
<dbReference type="PANTHER" id="PTHR36179">
    <property type="entry name" value="LUD_DOM DOMAIN-CONTAINING PROTEIN"/>
    <property type="match status" value="1"/>
</dbReference>
<name>A0A290HMV0_9BACT</name>
<gene>
    <name evidence="2" type="ORF">SJPD1_0925</name>
</gene>
<dbReference type="EMBL" id="CP023275">
    <property type="protein sequence ID" value="ATB69038.1"/>
    <property type="molecule type" value="Genomic_DNA"/>
</dbReference>
<dbReference type="RefSeq" id="WP_096046168.1">
    <property type="nucleotide sequence ID" value="NZ_CP023275.1"/>
</dbReference>
<dbReference type="KEGG" id="sulj:SJPD1_0925"/>
<dbReference type="OrthoDB" id="9809147at2"/>
<feature type="domain" description="LUD" evidence="1">
    <location>
        <begin position="2"/>
        <end position="192"/>
    </location>
</feature>
<reference evidence="3" key="1">
    <citation type="submission" date="2017-09" db="EMBL/GenBank/DDBJ databases">
        <title>The complete genome of Sulfurospirillum sp. JPD-1.</title>
        <authorList>
            <person name="Goris T."/>
        </authorList>
    </citation>
    <scope>NUCLEOTIDE SEQUENCE [LARGE SCALE GENOMIC DNA]</scope>
    <source>
        <strain evidence="3">JPD-1</strain>
    </source>
</reference>
<dbReference type="Pfam" id="PF02589">
    <property type="entry name" value="LUD_dom"/>
    <property type="match status" value="1"/>
</dbReference>
<protein>
    <recommendedName>
        <fullName evidence="1">LUD domain-containing protein</fullName>
    </recommendedName>
</protein>
<evidence type="ECO:0000313" key="3">
    <source>
        <dbReference type="Proteomes" id="UP000217349"/>
    </source>
</evidence>